<evidence type="ECO:0000256" key="5">
    <source>
        <dbReference type="ARBA" id="ARBA00031122"/>
    </source>
</evidence>
<evidence type="ECO:0000256" key="3">
    <source>
        <dbReference type="ARBA" id="ARBA00020586"/>
    </source>
</evidence>
<evidence type="ECO:0000259" key="6">
    <source>
        <dbReference type="PROSITE" id="PS51186"/>
    </source>
</evidence>
<keyword evidence="8" id="KW-1185">Reference proteome</keyword>
<name>A0ABV6GK11_9BACI</name>
<reference evidence="7 8" key="1">
    <citation type="submission" date="2024-09" db="EMBL/GenBank/DDBJ databases">
        <authorList>
            <person name="Sun Q."/>
            <person name="Mori K."/>
        </authorList>
    </citation>
    <scope>NUCLEOTIDE SEQUENCE [LARGE SCALE GENOMIC DNA]</scope>
    <source>
        <strain evidence="7 8">CCM 7228</strain>
    </source>
</reference>
<dbReference type="PROSITE" id="PS51186">
    <property type="entry name" value="GNAT"/>
    <property type="match status" value="1"/>
</dbReference>
<proteinExistence type="predicted"/>
<dbReference type="Pfam" id="PF13523">
    <property type="entry name" value="Acetyltransf_8"/>
    <property type="match status" value="1"/>
</dbReference>
<accession>A0ABV6GK11</accession>
<comment type="caution">
    <text evidence="7">The sequence shown here is derived from an EMBL/GenBank/DDBJ whole genome shotgun (WGS) entry which is preliminary data.</text>
</comment>
<sequence length="199" mass="23705">MTAMLQTNYPYTIEDFQVKQDITFRPVSLKEDFERLYKWMHEPHVIPYWKLNIDRDAYQQHLQTFLKDSHQQLLIGEIQGVPMSYWESYTVEGDVISKYYSYDQNDQGIHLLIGETSYLGKGYIYPLLLTILKRKFELNDTKRVVAEPDIRNKKMIAVFKKCGFQPIKEVNLSDKTGLLLSCERNVFERRWSEWNNGTF</sequence>
<dbReference type="EMBL" id="JBHLVO010000029">
    <property type="protein sequence ID" value="MFC0274037.1"/>
    <property type="molecule type" value="Genomic_DNA"/>
</dbReference>
<dbReference type="InterPro" id="IPR000182">
    <property type="entry name" value="GNAT_dom"/>
</dbReference>
<dbReference type="Proteomes" id="UP001589854">
    <property type="component" value="Unassembled WGS sequence"/>
</dbReference>
<keyword evidence="4" id="KW-0046">Antibiotic resistance</keyword>
<evidence type="ECO:0000256" key="4">
    <source>
        <dbReference type="ARBA" id="ARBA00023251"/>
    </source>
</evidence>
<evidence type="ECO:0000313" key="7">
    <source>
        <dbReference type="EMBL" id="MFC0274037.1"/>
    </source>
</evidence>
<comment type="function">
    <text evidence="1">Acyltransferase required for the direct transfer of medium- to long-chain fatty acyl moieties from a carrier protein (MbtL) on to the epsilon-amino group of lysine residue in the mycobactin core.</text>
</comment>
<keyword evidence="7" id="KW-0808">Transferase</keyword>
<evidence type="ECO:0000313" key="8">
    <source>
        <dbReference type="Proteomes" id="UP001589854"/>
    </source>
</evidence>
<dbReference type="SMART" id="SM01006">
    <property type="entry name" value="AlcB"/>
    <property type="match status" value="1"/>
</dbReference>
<dbReference type="InterPro" id="IPR016181">
    <property type="entry name" value="Acyl_CoA_acyltransferase"/>
</dbReference>
<comment type="pathway">
    <text evidence="2">Siderophore biosynthesis.</text>
</comment>
<dbReference type="PANTHER" id="PTHR31438">
    <property type="entry name" value="LYSINE N-ACYLTRANSFERASE C17G9.06C-RELATED"/>
    <property type="match status" value="1"/>
</dbReference>
<feature type="domain" description="N-acetyltransferase" evidence="6">
    <location>
        <begin position="22"/>
        <end position="185"/>
    </location>
</feature>
<dbReference type="InterPro" id="IPR019432">
    <property type="entry name" value="Acyltransferase_MbtK/IucB-like"/>
</dbReference>
<dbReference type="SUPFAM" id="SSF55729">
    <property type="entry name" value="Acyl-CoA N-acyltransferases (Nat)"/>
    <property type="match status" value="1"/>
</dbReference>
<dbReference type="PANTHER" id="PTHR31438:SF1">
    <property type="entry name" value="LYSINE N-ACYLTRANSFERASE C17G9.06C-RELATED"/>
    <property type="match status" value="1"/>
</dbReference>
<keyword evidence="7" id="KW-0012">Acyltransferase</keyword>
<gene>
    <name evidence="7" type="ORF">ACFFIX_22040</name>
</gene>
<dbReference type="Gene3D" id="3.40.630.30">
    <property type="match status" value="1"/>
</dbReference>
<organism evidence="7 8">
    <name type="scientific">Metabacillus herbersteinensis</name>
    <dbReference type="NCBI Taxonomy" id="283816"/>
    <lineage>
        <taxon>Bacteria</taxon>
        <taxon>Bacillati</taxon>
        <taxon>Bacillota</taxon>
        <taxon>Bacilli</taxon>
        <taxon>Bacillales</taxon>
        <taxon>Bacillaceae</taxon>
        <taxon>Metabacillus</taxon>
    </lineage>
</organism>
<evidence type="ECO:0000256" key="1">
    <source>
        <dbReference type="ARBA" id="ARBA00003818"/>
    </source>
</evidence>
<evidence type="ECO:0000256" key="2">
    <source>
        <dbReference type="ARBA" id="ARBA00004924"/>
    </source>
</evidence>
<dbReference type="GO" id="GO:0016746">
    <property type="term" value="F:acyltransferase activity"/>
    <property type="evidence" value="ECO:0007669"/>
    <property type="project" value="UniProtKB-KW"/>
</dbReference>
<dbReference type="RefSeq" id="WP_378937896.1">
    <property type="nucleotide sequence ID" value="NZ_JBHLVO010000029.1"/>
</dbReference>
<protein>
    <recommendedName>
        <fullName evidence="3">Lysine N-acyltransferase MbtK</fullName>
    </recommendedName>
    <alternativeName>
        <fullName evidence="5">Mycobactin synthase protein K</fullName>
    </alternativeName>
</protein>